<evidence type="ECO:0000313" key="3">
    <source>
        <dbReference type="EMBL" id="VFK18201.1"/>
    </source>
</evidence>
<dbReference type="AlphaFoldDB" id="A0A450WMC7"/>
<reference evidence="3" key="1">
    <citation type="submission" date="2019-02" db="EMBL/GenBank/DDBJ databases">
        <authorList>
            <person name="Gruber-Vodicka R. H."/>
            <person name="Seah K. B. B."/>
        </authorList>
    </citation>
    <scope>NUCLEOTIDE SEQUENCE</scope>
    <source>
        <strain evidence="1">BECK_BZ163</strain>
        <strain evidence="3">BECK_BZ164</strain>
        <strain evidence="2">BECK_BZ165</strain>
    </source>
</reference>
<gene>
    <name evidence="1" type="ORF">BECKFM1743A_GA0114220_104997</name>
    <name evidence="3" type="ORF">BECKFM1743B_GA0114221_105307</name>
    <name evidence="2" type="ORF">BECKFM1743C_GA0114222_105387</name>
</gene>
<sequence length="224" mass="24877">MSVWIGISDEPQRGFALKLAKHDLVSAECFVELDPFAKPSGKINKSHTGNHDAIGTFHGGQAMIASPYCRKNTGFKRNWPRNRDRRLQIRRALPQDCVRGCGGTGRLTLRYGQREGGYLRSSPRPRISRRPCSLANVQQIPSPGRQGASSIIRSRSMPGACWDCWPSVLEKPRVPDEPDRTLDPTPFRPCAKSANIFKRAHKTAAAPIGFGRKAITHGPSRARR</sequence>
<dbReference type="EMBL" id="CAADEZ010000499">
    <property type="protein sequence ID" value="VFJ69126.1"/>
    <property type="molecule type" value="Genomic_DNA"/>
</dbReference>
<evidence type="ECO:0000313" key="2">
    <source>
        <dbReference type="EMBL" id="VFJ69970.1"/>
    </source>
</evidence>
<dbReference type="EMBL" id="CAADFA010000538">
    <property type="protein sequence ID" value="VFJ69970.1"/>
    <property type="molecule type" value="Genomic_DNA"/>
</dbReference>
<organism evidence="3">
    <name type="scientific">Candidatus Kentrum sp. FM</name>
    <dbReference type="NCBI Taxonomy" id="2126340"/>
    <lineage>
        <taxon>Bacteria</taxon>
        <taxon>Pseudomonadati</taxon>
        <taxon>Pseudomonadota</taxon>
        <taxon>Gammaproteobacteria</taxon>
        <taxon>Candidatus Kentrum</taxon>
    </lineage>
</organism>
<evidence type="ECO:0000313" key="1">
    <source>
        <dbReference type="EMBL" id="VFJ69126.1"/>
    </source>
</evidence>
<accession>A0A450WMC7</accession>
<protein>
    <submittedName>
        <fullName evidence="3">Uncharacterized protein</fullName>
    </submittedName>
</protein>
<name>A0A450WMC7_9GAMM</name>
<proteinExistence type="predicted"/>
<dbReference type="EMBL" id="CAADFL010000530">
    <property type="protein sequence ID" value="VFK18201.1"/>
    <property type="molecule type" value="Genomic_DNA"/>
</dbReference>